<name>A0ABT3XP74_9FLAO</name>
<feature type="signal peptide" evidence="1">
    <location>
        <begin position="1"/>
        <end position="18"/>
    </location>
</feature>
<evidence type="ECO:0000313" key="2">
    <source>
        <dbReference type="EMBL" id="MCX8523941.1"/>
    </source>
</evidence>
<feature type="chain" id="PRO_5046979961" evidence="1">
    <location>
        <begin position="19"/>
        <end position="175"/>
    </location>
</feature>
<dbReference type="EMBL" id="JAOVZW010000008">
    <property type="protein sequence ID" value="MCX8523941.1"/>
    <property type="molecule type" value="Genomic_DNA"/>
</dbReference>
<organism evidence="2 3">
    <name type="scientific">Chryseobacterium formosus</name>
    <dbReference type="NCBI Taxonomy" id="1537363"/>
    <lineage>
        <taxon>Bacteria</taxon>
        <taxon>Pseudomonadati</taxon>
        <taxon>Bacteroidota</taxon>
        <taxon>Flavobacteriia</taxon>
        <taxon>Flavobacteriales</taxon>
        <taxon>Weeksellaceae</taxon>
        <taxon>Chryseobacterium group</taxon>
        <taxon>Chryseobacterium</taxon>
    </lineage>
</organism>
<sequence>MTKILFFFLLFPFFNFSAQSNDFPLKNEDFSKIISNADLGFDGKIDEGSIDVKFVNISRDSKKPENYFVKGIYTLNGKKLTCSGKLTFNYVFNVKDRPNEMLVFGDFELKGTQPDVDDGFMKGKFRIQTMKNPNDRGNHSNTTFKGIWTNLESGKESEVWFSNFSHNDISKVIFK</sequence>
<comment type="caution">
    <text evidence="2">The sequence shown here is derived from an EMBL/GenBank/DDBJ whole genome shotgun (WGS) entry which is preliminary data.</text>
</comment>
<evidence type="ECO:0000256" key="1">
    <source>
        <dbReference type="SAM" id="SignalP"/>
    </source>
</evidence>
<protein>
    <submittedName>
        <fullName evidence="2">Uncharacterized protein</fullName>
    </submittedName>
</protein>
<keyword evidence="3" id="KW-1185">Reference proteome</keyword>
<dbReference type="Proteomes" id="UP001073122">
    <property type="component" value="Unassembled WGS sequence"/>
</dbReference>
<evidence type="ECO:0000313" key="3">
    <source>
        <dbReference type="Proteomes" id="UP001073122"/>
    </source>
</evidence>
<dbReference type="RefSeq" id="WP_267265244.1">
    <property type="nucleotide sequence ID" value="NZ_JAOVZW010000008.1"/>
</dbReference>
<gene>
    <name evidence="2" type="ORF">OF897_08390</name>
</gene>
<proteinExistence type="predicted"/>
<accession>A0ABT3XP74</accession>
<keyword evidence="1" id="KW-0732">Signal</keyword>
<reference evidence="2" key="1">
    <citation type="submission" date="2022-10" db="EMBL/GenBank/DDBJ databases">
        <title>Chryseobacterium sp. nov., a novel bacterial species.</title>
        <authorList>
            <person name="Cao Y."/>
        </authorList>
    </citation>
    <scope>NUCLEOTIDE SEQUENCE</scope>
    <source>
        <strain evidence="2">CCTCC AB2015118</strain>
    </source>
</reference>